<evidence type="ECO:0000256" key="7">
    <source>
        <dbReference type="SAM" id="Coils"/>
    </source>
</evidence>
<keyword evidence="4 8" id="KW-1133">Transmembrane helix</keyword>
<evidence type="ECO:0008006" key="10">
    <source>
        <dbReference type="Google" id="ProtNLM"/>
    </source>
</evidence>
<evidence type="ECO:0000256" key="2">
    <source>
        <dbReference type="ARBA" id="ARBA00022618"/>
    </source>
</evidence>
<dbReference type="PANTHER" id="PTHR37485">
    <property type="entry name" value="CELL DIVISION PROTEIN FTSB"/>
    <property type="match status" value="1"/>
</dbReference>
<dbReference type="Pfam" id="PF04977">
    <property type="entry name" value="DivIC"/>
    <property type="match status" value="2"/>
</dbReference>
<evidence type="ECO:0000256" key="1">
    <source>
        <dbReference type="ARBA" id="ARBA00022475"/>
    </source>
</evidence>
<sequence length="125" mass="14612">MNINTNYQKIILLSLGFFILLMIMAVFHENGILNAYRFEQEQVKMKEENEELRLRNNLLQQNILALKSDPYAIEIRNNLLRQNILALKSDPYAIEKIAREKLNLAKPGDQVYRIVSTPSQLPRVK</sequence>
<protein>
    <recommendedName>
        <fullName evidence="10">Cell division protein FtsL</fullName>
    </recommendedName>
</protein>
<evidence type="ECO:0000313" key="9">
    <source>
        <dbReference type="EMBL" id="SUZ81593.1"/>
    </source>
</evidence>
<evidence type="ECO:0000256" key="5">
    <source>
        <dbReference type="ARBA" id="ARBA00023136"/>
    </source>
</evidence>
<dbReference type="GO" id="GO:0043093">
    <property type="term" value="P:FtsZ-dependent cytokinesis"/>
    <property type="evidence" value="ECO:0007669"/>
    <property type="project" value="TreeGrafter"/>
</dbReference>
<accession>A0A381QVM5</accession>
<keyword evidence="3 8" id="KW-0812">Transmembrane</keyword>
<keyword evidence="6" id="KW-0131">Cell cycle</keyword>
<evidence type="ECO:0000256" key="6">
    <source>
        <dbReference type="ARBA" id="ARBA00023306"/>
    </source>
</evidence>
<feature type="coiled-coil region" evidence="7">
    <location>
        <begin position="42"/>
        <end position="69"/>
    </location>
</feature>
<evidence type="ECO:0000256" key="4">
    <source>
        <dbReference type="ARBA" id="ARBA00022989"/>
    </source>
</evidence>
<dbReference type="PANTHER" id="PTHR37485:SF1">
    <property type="entry name" value="CELL DIVISION PROTEIN FTSB"/>
    <property type="match status" value="1"/>
</dbReference>
<feature type="transmembrane region" description="Helical" evidence="8">
    <location>
        <begin position="6"/>
        <end position="27"/>
    </location>
</feature>
<gene>
    <name evidence="9" type="ORF">METZ01_LOCUS34447</name>
</gene>
<dbReference type="AlphaFoldDB" id="A0A381QVM5"/>
<name>A0A381QVM5_9ZZZZ</name>
<evidence type="ECO:0000256" key="8">
    <source>
        <dbReference type="SAM" id="Phobius"/>
    </source>
</evidence>
<dbReference type="EMBL" id="UINC01001474">
    <property type="protein sequence ID" value="SUZ81593.1"/>
    <property type="molecule type" value="Genomic_DNA"/>
</dbReference>
<dbReference type="GO" id="GO:0030428">
    <property type="term" value="C:cell septum"/>
    <property type="evidence" value="ECO:0007669"/>
    <property type="project" value="TreeGrafter"/>
</dbReference>
<evidence type="ECO:0000256" key="3">
    <source>
        <dbReference type="ARBA" id="ARBA00022692"/>
    </source>
</evidence>
<dbReference type="InterPro" id="IPR007060">
    <property type="entry name" value="FtsL/DivIC"/>
</dbReference>
<keyword evidence="2" id="KW-0132">Cell division</keyword>
<keyword evidence="1" id="KW-1003">Cell membrane</keyword>
<keyword evidence="7" id="KW-0175">Coiled coil</keyword>
<dbReference type="InterPro" id="IPR023081">
    <property type="entry name" value="Cell_div_FtsB"/>
</dbReference>
<reference evidence="9" key="1">
    <citation type="submission" date="2018-05" db="EMBL/GenBank/DDBJ databases">
        <authorList>
            <person name="Lanie J.A."/>
            <person name="Ng W.-L."/>
            <person name="Kazmierczak K.M."/>
            <person name="Andrzejewski T.M."/>
            <person name="Davidsen T.M."/>
            <person name="Wayne K.J."/>
            <person name="Tettelin H."/>
            <person name="Glass J.I."/>
            <person name="Rusch D."/>
            <person name="Podicherti R."/>
            <person name="Tsui H.-C.T."/>
            <person name="Winkler M.E."/>
        </authorList>
    </citation>
    <scope>NUCLEOTIDE SEQUENCE</scope>
</reference>
<proteinExistence type="predicted"/>
<organism evidence="9">
    <name type="scientific">marine metagenome</name>
    <dbReference type="NCBI Taxonomy" id="408172"/>
    <lineage>
        <taxon>unclassified sequences</taxon>
        <taxon>metagenomes</taxon>
        <taxon>ecological metagenomes</taxon>
    </lineage>
</organism>
<keyword evidence="5 8" id="KW-0472">Membrane</keyword>